<dbReference type="EMBL" id="AP019368">
    <property type="protein sequence ID" value="BBH53290.1"/>
    <property type="molecule type" value="Genomic_DNA"/>
</dbReference>
<dbReference type="AlphaFoldDB" id="A0A4P2VMY6"/>
<dbReference type="Proteomes" id="UP000291236">
    <property type="component" value="Chromosome"/>
</dbReference>
<reference evidence="2 3" key="1">
    <citation type="submission" date="2018-12" db="EMBL/GenBank/DDBJ databases">
        <title>Rubrispira sanarue gen. nov., sp., nov., a member of the order Silvanigrellales, isolated from a brackish lake in Hamamatsu Japan.</title>
        <authorList>
            <person name="Maejima Y."/>
            <person name="Iino T."/>
            <person name="Muraguchi Y."/>
            <person name="Fukuda K."/>
            <person name="Nojiri H."/>
            <person name="Ohkuma M."/>
            <person name="Moriuchi R."/>
            <person name="Dohra H."/>
            <person name="Kimbara K."/>
            <person name="Shintani M."/>
        </authorList>
    </citation>
    <scope>NUCLEOTIDE SEQUENCE [LARGE SCALE GENOMIC DNA]</scope>
    <source>
        <strain evidence="2 3">RF1110005</strain>
    </source>
</reference>
<dbReference type="Gene3D" id="3.90.226.10">
    <property type="entry name" value="2-enoyl-CoA Hydratase, Chain A, domain 1"/>
    <property type="match status" value="1"/>
</dbReference>
<evidence type="ECO:0000313" key="2">
    <source>
        <dbReference type="EMBL" id="BBH53290.1"/>
    </source>
</evidence>
<organism evidence="2 3">
    <name type="scientific">Fluviispira sanaruensis</name>
    <dbReference type="NCBI Taxonomy" id="2493639"/>
    <lineage>
        <taxon>Bacteria</taxon>
        <taxon>Pseudomonadati</taxon>
        <taxon>Bdellovibrionota</taxon>
        <taxon>Oligoflexia</taxon>
        <taxon>Silvanigrellales</taxon>
        <taxon>Silvanigrellaceae</taxon>
        <taxon>Fluviispira</taxon>
    </lineage>
</organism>
<dbReference type="InterPro" id="IPR029045">
    <property type="entry name" value="ClpP/crotonase-like_dom_sf"/>
</dbReference>
<dbReference type="PANTHER" id="PTHR32060:SF22">
    <property type="entry name" value="CARBOXYL-TERMINAL-PROCESSING PEPTIDASE 3, CHLOROPLASTIC"/>
    <property type="match status" value="1"/>
</dbReference>
<dbReference type="OrthoDB" id="5287531at2"/>
<dbReference type="RefSeq" id="WP_130608834.1">
    <property type="nucleotide sequence ID" value="NZ_AP019368.1"/>
</dbReference>
<accession>A0A4P2VMY6</accession>
<gene>
    <name evidence="2" type="ORF">JCM31447_17330</name>
</gene>
<dbReference type="InterPro" id="IPR005151">
    <property type="entry name" value="Tail-specific_protease"/>
</dbReference>
<name>A0A4P2VMY6_FLUSA</name>
<dbReference type="GO" id="GO:0008236">
    <property type="term" value="F:serine-type peptidase activity"/>
    <property type="evidence" value="ECO:0007669"/>
    <property type="project" value="InterPro"/>
</dbReference>
<proteinExistence type="predicted"/>
<dbReference type="SUPFAM" id="SSF52096">
    <property type="entry name" value="ClpP/crotonase"/>
    <property type="match status" value="1"/>
</dbReference>
<dbReference type="KEGG" id="sbf:JCM31447_17330"/>
<keyword evidence="3" id="KW-1185">Reference proteome</keyword>
<dbReference type="PROSITE" id="PS51257">
    <property type="entry name" value="PROKAR_LIPOPROTEIN"/>
    <property type="match status" value="1"/>
</dbReference>
<evidence type="ECO:0000313" key="3">
    <source>
        <dbReference type="Proteomes" id="UP000291236"/>
    </source>
</evidence>
<sequence>MKKLILCSSLILLSACGKRNIELDVKGVIPDQEHTKVINTVAYMFDNYFVHDKGVDGSAEVRKINNTFAKELFYNKIEEVFFRQKDFHTQFIKPTKCFSVGVHIKNLSFDIADENGRKKIVVSSLNSSKDSHNIINSNNFSAYYDALAQLQVGDVITEINDVNVLQALKNIEPISFGANKDAKQLSAVNYLLYRDGAIHSFPNEVEYILTIEREQKKITIPTIVFSKVGCENDKQGNSLFSDNSEEERPKKPSLDFLKNAYHPMAEIENEEDKKYEFKVEENFTYLKIPTFSLKSNKDYKKQVDTILFDIDTKLSNPKIDTIVIDVRNNGGGFAGYSDNLAKLFYDKKSKYPFYPMEFRLKNTKGNKELVNKFLAYGMNEFRNIESEYKLWQKDLEEATQKGKTYTEPRAITQDFELIETYSSNFTKANGKNIIVLTNAKCYSACDLFVAIMKDQNLATKIVGETKLTGGGGANVLRWKDLVERNFVDKLPDNTDLSFAWRDMHSRVKNGTAHRKIEGKGTQVDCVIPKTIADIKEKTESLNSNYIQKVISAVLEDRCK</sequence>
<protein>
    <recommendedName>
        <fullName evidence="1">Tail specific protease domain-containing protein</fullName>
    </recommendedName>
</protein>
<dbReference type="Pfam" id="PF03572">
    <property type="entry name" value="Peptidase_S41"/>
    <property type="match status" value="1"/>
</dbReference>
<dbReference type="PANTHER" id="PTHR32060">
    <property type="entry name" value="TAIL-SPECIFIC PROTEASE"/>
    <property type="match status" value="1"/>
</dbReference>
<dbReference type="GO" id="GO:0004175">
    <property type="term" value="F:endopeptidase activity"/>
    <property type="evidence" value="ECO:0007669"/>
    <property type="project" value="TreeGrafter"/>
</dbReference>
<evidence type="ECO:0000259" key="1">
    <source>
        <dbReference type="Pfam" id="PF03572"/>
    </source>
</evidence>
<dbReference type="GO" id="GO:0006508">
    <property type="term" value="P:proteolysis"/>
    <property type="evidence" value="ECO:0007669"/>
    <property type="project" value="InterPro"/>
</dbReference>
<feature type="domain" description="Tail specific protease" evidence="1">
    <location>
        <begin position="284"/>
        <end position="472"/>
    </location>
</feature>